<keyword evidence="3" id="KW-1185">Reference proteome</keyword>
<reference evidence="2 3" key="1">
    <citation type="journal article" date="2018" name="IMA Fungus">
        <title>IMA Genome-F 9: Draft genome sequence of Annulohypoxylon stygium, Aspergillus mulundensis, Berkeleyomyces basicola (syn. Thielaviopsis basicola), Ceratocystis smalleyi, two Cercospora beticola strains, Coleophoma cylindrospora, Fusarium fracticaudum, Phialophora cf. hyalina, and Morchella septimelata.</title>
        <authorList>
            <person name="Wingfield B.D."/>
            <person name="Bills G.F."/>
            <person name="Dong Y."/>
            <person name="Huang W."/>
            <person name="Nel W.J."/>
            <person name="Swalarsk-Parry B.S."/>
            <person name="Vaghefi N."/>
            <person name="Wilken P.M."/>
            <person name="An Z."/>
            <person name="de Beer Z.W."/>
            <person name="De Vos L."/>
            <person name="Chen L."/>
            <person name="Duong T.A."/>
            <person name="Gao Y."/>
            <person name="Hammerbacher A."/>
            <person name="Kikkert J.R."/>
            <person name="Li Y."/>
            <person name="Li H."/>
            <person name="Li K."/>
            <person name="Li Q."/>
            <person name="Liu X."/>
            <person name="Ma X."/>
            <person name="Naidoo K."/>
            <person name="Pethybridge S.J."/>
            <person name="Sun J."/>
            <person name="Steenkamp E.T."/>
            <person name="van der Nest M.A."/>
            <person name="van Wyk S."/>
            <person name="Wingfield M.J."/>
            <person name="Xiong C."/>
            <person name="Yue Q."/>
            <person name="Zhang X."/>
        </authorList>
    </citation>
    <scope>NUCLEOTIDE SEQUENCE [LARGE SCALE GENOMIC DNA]</scope>
    <source>
        <strain evidence="2 3">BP6252</strain>
    </source>
</reference>
<dbReference type="EMBL" id="PDLM01000017">
    <property type="protein sequence ID" value="RDW58633.1"/>
    <property type="molecule type" value="Genomic_DNA"/>
</dbReference>
<dbReference type="Pfam" id="PF26639">
    <property type="entry name" value="Het-6_barrel"/>
    <property type="match status" value="1"/>
</dbReference>
<name>A0A3D8Q9W7_9HELO</name>
<evidence type="ECO:0000313" key="2">
    <source>
        <dbReference type="EMBL" id="RDW58633.1"/>
    </source>
</evidence>
<evidence type="ECO:0000259" key="1">
    <source>
        <dbReference type="Pfam" id="PF06985"/>
    </source>
</evidence>
<gene>
    <name evidence="2" type="ORF">BP6252_13109</name>
</gene>
<dbReference type="PANTHER" id="PTHR24148:SF64">
    <property type="entry name" value="HETEROKARYON INCOMPATIBILITY DOMAIN-CONTAINING PROTEIN"/>
    <property type="match status" value="1"/>
</dbReference>
<dbReference type="AlphaFoldDB" id="A0A3D8Q9W7"/>
<proteinExistence type="predicted"/>
<evidence type="ECO:0000313" key="3">
    <source>
        <dbReference type="Proteomes" id="UP000256645"/>
    </source>
</evidence>
<accession>A0A3D8Q9W7</accession>
<feature type="domain" description="Heterokaryon incompatibility" evidence="1">
    <location>
        <begin position="48"/>
        <end position="214"/>
    </location>
</feature>
<dbReference type="PANTHER" id="PTHR24148">
    <property type="entry name" value="ANKYRIN REPEAT DOMAIN-CONTAINING PROTEIN 39 HOMOLOG-RELATED"/>
    <property type="match status" value="1"/>
</dbReference>
<sequence>MENSENDQPRLYSPLLPGDVRLLCVNADSLTHQAGSLKVIALDMAPPYYALSHCWGPQDRNIEIQIDDHILHVSPELAAGIRRCQELAVEDSDLEPPAKYLWIDCICINQYDIPERSLQVELMGQIYSQSIRTLIWLGPETGSCSAAWTLVDHIYNTFKAQQPAAKALVDIPVKFYSDSSHDTTGLPQWDNKLWVSLNQLMQLGWFSRIWVVQEVVLSPQDPVIVHGRHLYPWHHLGWAAAWMRRNGYIRLPQIPEEFRNVDTICNIRRSQAKWPLDALMSITQIKFHATDQRDKIYGLLGLAAECQDASKFPETLLPDYDISISQLYQKVARFLLKRSRSLAMLTRARGTCGSLTRRHRQYDLTGLPSWVPDWSDFRVSNRNIRTSLSWVDYKDTSKPARLGFPTQYNASAALELNFHDTADTSVLRMSAIRIDNVVQAVSFNTENSSVLEFKEEFALSMTRICDKATSLFAGGDILSWAKRIVQTTTAEQCRLGGRTWDQTLKDGLAYLYTLLLDNKAQLSLIISKSGDTKAMNSLQLLSDGGDPEEYAALARNFCFDRSFIITATGCMGIGPSNTFIGDTVTIILGGGVPYIIRPKGASWVFVGESYIQGLMNGEAIQSCQQGFLQEEILDIR</sequence>
<dbReference type="OrthoDB" id="2157530at2759"/>
<dbReference type="InterPro" id="IPR052895">
    <property type="entry name" value="HetReg/Transcr_Mod"/>
</dbReference>
<dbReference type="Pfam" id="PF06985">
    <property type="entry name" value="HET"/>
    <property type="match status" value="1"/>
</dbReference>
<dbReference type="Proteomes" id="UP000256645">
    <property type="component" value="Unassembled WGS sequence"/>
</dbReference>
<organism evidence="2 3">
    <name type="scientific">Coleophoma cylindrospora</name>
    <dbReference type="NCBI Taxonomy" id="1849047"/>
    <lineage>
        <taxon>Eukaryota</taxon>
        <taxon>Fungi</taxon>
        <taxon>Dikarya</taxon>
        <taxon>Ascomycota</taxon>
        <taxon>Pezizomycotina</taxon>
        <taxon>Leotiomycetes</taxon>
        <taxon>Helotiales</taxon>
        <taxon>Dermateaceae</taxon>
        <taxon>Coleophoma</taxon>
    </lineage>
</organism>
<comment type="caution">
    <text evidence="2">The sequence shown here is derived from an EMBL/GenBank/DDBJ whole genome shotgun (WGS) entry which is preliminary data.</text>
</comment>
<dbReference type="STRING" id="1849047.A0A3D8Q9W7"/>
<dbReference type="InterPro" id="IPR010730">
    <property type="entry name" value="HET"/>
</dbReference>
<protein>
    <submittedName>
        <fullName evidence="2">Heterokaryon incompatibility protein-1</fullName>
    </submittedName>
</protein>